<evidence type="ECO:0000259" key="2">
    <source>
        <dbReference type="Pfam" id="PF08940"/>
    </source>
</evidence>
<dbReference type="SUPFAM" id="SSF50118">
    <property type="entry name" value="Cell growth inhibitor/plasmid maintenance toxic component"/>
    <property type="match status" value="1"/>
</dbReference>
<dbReference type="Gene3D" id="2.30.30.440">
    <property type="entry name" value="Domain of unknown function DUF1918"/>
    <property type="match status" value="1"/>
</dbReference>
<dbReference type="RefSeq" id="WP_311698859.1">
    <property type="nucleotide sequence ID" value="NZ_JAVREY010000052.1"/>
</dbReference>
<feature type="region of interest" description="Disordered" evidence="1">
    <location>
        <begin position="1"/>
        <end position="30"/>
    </location>
</feature>
<evidence type="ECO:0000313" key="4">
    <source>
        <dbReference type="Proteomes" id="UP001183809"/>
    </source>
</evidence>
<gene>
    <name evidence="3" type="ORF">RM764_31120</name>
</gene>
<feature type="domain" description="DUF1918" evidence="2">
    <location>
        <begin position="26"/>
        <end position="83"/>
    </location>
</feature>
<dbReference type="Pfam" id="PF08940">
    <property type="entry name" value="DUF1918"/>
    <property type="match status" value="1"/>
</dbReference>
<sequence length="97" mass="10225">MTAPAPAGKDWRTEHVPPAESTGNSMRARVGDEIVVRGTAPGIIAREGEVVGVHHPDGSPPFDVHWGDTDRVTLYFPGPDAYIKHLAHASGPDGHGA</sequence>
<dbReference type="InterPro" id="IPR015035">
    <property type="entry name" value="DUF1918"/>
</dbReference>
<organism evidence="3 4">
    <name type="scientific">Streptomyces gibsoniae</name>
    <dbReference type="NCBI Taxonomy" id="3075529"/>
    <lineage>
        <taxon>Bacteria</taxon>
        <taxon>Bacillati</taxon>
        <taxon>Actinomycetota</taxon>
        <taxon>Actinomycetes</taxon>
        <taxon>Kitasatosporales</taxon>
        <taxon>Streptomycetaceae</taxon>
        <taxon>Streptomyces</taxon>
    </lineage>
</organism>
<evidence type="ECO:0000256" key="1">
    <source>
        <dbReference type="SAM" id="MobiDB-lite"/>
    </source>
</evidence>
<accession>A0ABU2U2H0</accession>
<proteinExistence type="predicted"/>
<dbReference type="EMBL" id="JAVREY010000052">
    <property type="protein sequence ID" value="MDT0467399.1"/>
    <property type="molecule type" value="Genomic_DNA"/>
</dbReference>
<protein>
    <submittedName>
        <fullName evidence="3">DUF1918 domain-containing protein</fullName>
    </submittedName>
</protein>
<name>A0ABU2U2H0_9ACTN</name>
<keyword evidence="4" id="KW-1185">Reference proteome</keyword>
<evidence type="ECO:0000313" key="3">
    <source>
        <dbReference type="EMBL" id="MDT0467399.1"/>
    </source>
</evidence>
<dbReference type="Proteomes" id="UP001183809">
    <property type="component" value="Unassembled WGS sequence"/>
</dbReference>
<comment type="caution">
    <text evidence="3">The sequence shown here is derived from an EMBL/GenBank/DDBJ whole genome shotgun (WGS) entry which is preliminary data.</text>
</comment>
<reference evidence="4" key="1">
    <citation type="submission" date="2023-07" db="EMBL/GenBank/DDBJ databases">
        <title>30 novel species of actinomycetes from the DSMZ collection.</title>
        <authorList>
            <person name="Nouioui I."/>
        </authorList>
    </citation>
    <scope>NUCLEOTIDE SEQUENCE [LARGE SCALE GENOMIC DNA]</scope>
    <source>
        <strain evidence="4">DSM 41699</strain>
    </source>
</reference>